<reference evidence="1" key="1">
    <citation type="submission" date="2020-05" db="EMBL/GenBank/DDBJ databases">
        <title>Genomic Encyclopedia of Type Strains, Phase IV (KMG-V): Genome sequencing to study the core and pangenomes of soil and plant-associated prokaryotes.</title>
        <authorList>
            <person name="Whitman W."/>
        </authorList>
    </citation>
    <scope>NUCLEOTIDE SEQUENCE</scope>
    <source>
        <strain evidence="1">16F</strain>
    </source>
</reference>
<dbReference type="EMBL" id="JABSNO010000012">
    <property type="protein sequence ID" value="NRS92836.1"/>
    <property type="molecule type" value="Genomic_DNA"/>
</dbReference>
<protein>
    <submittedName>
        <fullName evidence="1">Uncharacterized protein</fullName>
    </submittedName>
</protein>
<evidence type="ECO:0000313" key="2">
    <source>
        <dbReference type="Proteomes" id="UP000610746"/>
    </source>
</evidence>
<dbReference type="AlphaFoldDB" id="A0A8J8K8P8"/>
<sequence length="45" mass="5098">MFAKIKITITINIKKFKLNFSIIGLMVITTFCSCNTDLREELSTG</sequence>
<proteinExistence type="predicted"/>
<gene>
    <name evidence="1" type="ORF">HNQ03_001916</name>
</gene>
<accession>A0A8J8K8P8</accession>
<keyword evidence="2" id="KW-1185">Reference proteome</keyword>
<organism evidence="1 2">
    <name type="scientific">Frigoriflavimonas asaccharolytica</name>
    <dbReference type="NCBI Taxonomy" id="2735899"/>
    <lineage>
        <taxon>Bacteria</taxon>
        <taxon>Pseudomonadati</taxon>
        <taxon>Bacteroidota</taxon>
        <taxon>Flavobacteriia</taxon>
        <taxon>Flavobacteriales</taxon>
        <taxon>Weeksellaceae</taxon>
        <taxon>Frigoriflavimonas</taxon>
    </lineage>
</organism>
<dbReference type="Proteomes" id="UP000610746">
    <property type="component" value="Unassembled WGS sequence"/>
</dbReference>
<comment type="caution">
    <text evidence="1">The sequence shown here is derived from an EMBL/GenBank/DDBJ whole genome shotgun (WGS) entry which is preliminary data.</text>
</comment>
<evidence type="ECO:0000313" key="1">
    <source>
        <dbReference type="EMBL" id="NRS92836.1"/>
    </source>
</evidence>
<dbReference type="PROSITE" id="PS51257">
    <property type="entry name" value="PROKAR_LIPOPROTEIN"/>
    <property type="match status" value="1"/>
</dbReference>
<name>A0A8J8K8P8_9FLAO</name>